<gene>
    <name evidence="1" type="ORF">R1flu_012719</name>
</gene>
<evidence type="ECO:0000313" key="2">
    <source>
        <dbReference type="Proteomes" id="UP001605036"/>
    </source>
</evidence>
<protein>
    <submittedName>
        <fullName evidence="1">Uncharacterized protein</fullName>
    </submittedName>
</protein>
<dbReference type="EMBL" id="JBHFFA010000002">
    <property type="protein sequence ID" value="KAL2645132.1"/>
    <property type="molecule type" value="Genomic_DNA"/>
</dbReference>
<dbReference type="Proteomes" id="UP001605036">
    <property type="component" value="Unassembled WGS sequence"/>
</dbReference>
<evidence type="ECO:0000313" key="1">
    <source>
        <dbReference type="EMBL" id="KAL2645132.1"/>
    </source>
</evidence>
<proteinExistence type="predicted"/>
<organism evidence="1 2">
    <name type="scientific">Riccia fluitans</name>
    <dbReference type="NCBI Taxonomy" id="41844"/>
    <lineage>
        <taxon>Eukaryota</taxon>
        <taxon>Viridiplantae</taxon>
        <taxon>Streptophyta</taxon>
        <taxon>Embryophyta</taxon>
        <taxon>Marchantiophyta</taxon>
        <taxon>Marchantiopsida</taxon>
        <taxon>Marchantiidae</taxon>
        <taxon>Marchantiales</taxon>
        <taxon>Ricciaceae</taxon>
        <taxon>Riccia</taxon>
    </lineage>
</organism>
<accession>A0ABD1ZBD9</accession>
<reference evidence="1 2" key="1">
    <citation type="submission" date="2024-09" db="EMBL/GenBank/DDBJ databases">
        <title>Chromosome-scale assembly of Riccia fluitans.</title>
        <authorList>
            <person name="Paukszto L."/>
            <person name="Sawicki J."/>
            <person name="Karawczyk K."/>
            <person name="Piernik-Szablinska J."/>
            <person name="Szczecinska M."/>
            <person name="Mazdziarz M."/>
        </authorList>
    </citation>
    <scope>NUCLEOTIDE SEQUENCE [LARGE SCALE GENOMIC DNA]</scope>
    <source>
        <strain evidence="1">Rf_01</strain>
        <tissue evidence="1">Aerial parts of the thallus</tissue>
    </source>
</reference>
<sequence>MYLKMMTAVELMRGNDAAGRHEDRMKQNLREGKQEKLFGMGFLWVTSEQDSCSNNRKRQPNRPGAPGSWWRLGFAVWKLFWWSSAPWIGIRHRLLAFAQGQEIRRGFVTLLAGGRPSFHR</sequence>
<name>A0ABD1ZBD9_9MARC</name>
<dbReference type="AlphaFoldDB" id="A0ABD1ZBD9"/>
<keyword evidence="2" id="KW-1185">Reference proteome</keyword>
<comment type="caution">
    <text evidence="1">The sequence shown here is derived from an EMBL/GenBank/DDBJ whole genome shotgun (WGS) entry which is preliminary data.</text>
</comment>